<reference evidence="3" key="1">
    <citation type="submission" date="2023-08" db="EMBL/GenBank/DDBJ databases">
        <authorList>
            <person name="Chen Y."/>
            <person name="Shah S."/>
            <person name="Dougan E. K."/>
            <person name="Thang M."/>
            <person name="Chan C."/>
        </authorList>
    </citation>
    <scope>NUCLEOTIDE SEQUENCE</scope>
</reference>
<dbReference type="Proteomes" id="UP001178507">
    <property type="component" value="Unassembled WGS sequence"/>
</dbReference>
<proteinExistence type="predicted"/>
<evidence type="ECO:0000313" key="4">
    <source>
        <dbReference type="Proteomes" id="UP001178507"/>
    </source>
</evidence>
<keyword evidence="4" id="KW-1185">Reference proteome</keyword>
<evidence type="ECO:0000256" key="2">
    <source>
        <dbReference type="SAM" id="Phobius"/>
    </source>
</evidence>
<evidence type="ECO:0000256" key="1">
    <source>
        <dbReference type="SAM" id="MobiDB-lite"/>
    </source>
</evidence>
<comment type="caution">
    <text evidence="3">The sequence shown here is derived from an EMBL/GenBank/DDBJ whole genome shotgun (WGS) entry which is preliminary data.</text>
</comment>
<evidence type="ECO:0000313" key="3">
    <source>
        <dbReference type="EMBL" id="CAJ1406285.1"/>
    </source>
</evidence>
<feature type="compositionally biased region" description="Low complexity" evidence="1">
    <location>
        <begin position="18"/>
        <end position="28"/>
    </location>
</feature>
<accession>A0AA36JHG6</accession>
<keyword evidence="2" id="KW-1133">Transmembrane helix</keyword>
<keyword evidence="2" id="KW-0812">Transmembrane</keyword>
<gene>
    <name evidence="3" type="ORF">EVOR1521_LOCUS28283</name>
</gene>
<feature type="region of interest" description="Disordered" evidence="1">
    <location>
        <begin position="14"/>
        <end position="39"/>
    </location>
</feature>
<dbReference type="EMBL" id="CAUJNA010003622">
    <property type="protein sequence ID" value="CAJ1406285.1"/>
    <property type="molecule type" value="Genomic_DNA"/>
</dbReference>
<sequence>MSCEKSAMEFQPLAVWQPRPSARPRPSAQMERATHRAPGVPTAPAIAGCFLVLGRTRRVKGADLSRRCKTDRRDKERRGRRGEDVIIAARERGLRSLELFTGLAAGPLAAWAYPWLRETAAQLVTGEEKLCFDFMGLCGSVPEAMQVFFRTTVGLLFSFVLGYTSSFLLVRQEKFYEAMYEESSILTQLLEEAPLLLERKHLLQLVKNLRLYLASSTWRNPSFIPSEMVARSLRSDKDPIEEITRLLISVQTPGSERLMNVVSALRGARSRKFSSMQRIIPTAQFGLLVILGLLITLSPFLDGKSDTSLLAQCLYGVLVEVLIIVIVYVGGGPGLGVYTTDKERSTILDALMMLVERIESTAEKEDTEDAKSVTAFVAS</sequence>
<protein>
    <submittedName>
        <fullName evidence="3">Uncharacterized protein</fullName>
    </submittedName>
</protein>
<feature type="transmembrane region" description="Helical" evidence="2">
    <location>
        <begin position="147"/>
        <end position="170"/>
    </location>
</feature>
<organism evidence="3 4">
    <name type="scientific">Effrenium voratum</name>
    <dbReference type="NCBI Taxonomy" id="2562239"/>
    <lineage>
        <taxon>Eukaryota</taxon>
        <taxon>Sar</taxon>
        <taxon>Alveolata</taxon>
        <taxon>Dinophyceae</taxon>
        <taxon>Suessiales</taxon>
        <taxon>Symbiodiniaceae</taxon>
        <taxon>Effrenium</taxon>
    </lineage>
</organism>
<keyword evidence="2" id="KW-0472">Membrane</keyword>
<name>A0AA36JHG6_9DINO</name>
<feature type="transmembrane region" description="Helical" evidence="2">
    <location>
        <begin position="309"/>
        <end position="329"/>
    </location>
</feature>
<feature type="transmembrane region" description="Helical" evidence="2">
    <location>
        <begin position="279"/>
        <end position="297"/>
    </location>
</feature>
<dbReference type="AlphaFoldDB" id="A0AA36JHG6"/>